<dbReference type="PANTHER" id="PTHR37978:SF1">
    <property type="entry name" value="DUF4200 DOMAIN-CONTAINING PROTEIN-RELATED"/>
    <property type="match status" value="1"/>
</dbReference>
<dbReference type="AlphaFoldDB" id="A0AAE9A8H9"/>
<evidence type="ECO:0000256" key="1">
    <source>
        <dbReference type="SAM" id="SignalP"/>
    </source>
</evidence>
<dbReference type="OMA" id="FEINHPD"/>
<accession>A0AAE9A8H9</accession>
<evidence type="ECO:0000259" key="2">
    <source>
        <dbReference type="Pfam" id="PF23003"/>
    </source>
</evidence>
<dbReference type="KEGG" id="cbr:CBG_22381"/>
<proteinExistence type="predicted"/>
<feature type="domain" description="Abnormal cell migration protein 18-like fibronectin type I" evidence="2">
    <location>
        <begin position="55"/>
        <end position="118"/>
    </location>
</feature>
<dbReference type="InterPro" id="IPR055119">
    <property type="entry name" value="Mig18_Fn1"/>
</dbReference>
<gene>
    <name evidence="3" type="ORF">L3Y34_003282</name>
</gene>
<dbReference type="RefSeq" id="XP_002647204.2">
    <property type="nucleotide sequence ID" value="XM_002647158.2"/>
</dbReference>
<name>A0AAE9A8H9_CAEBR</name>
<dbReference type="EMBL" id="CP090894">
    <property type="protein sequence ID" value="ULT93677.1"/>
    <property type="molecule type" value="Genomic_DNA"/>
</dbReference>
<evidence type="ECO:0000313" key="4">
    <source>
        <dbReference type="Proteomes" id="UP000827892"/>
    </source>
</evidence>
<dbReference type="Proteomes" id="UP000827892">
    <property type="component" value="Chromosome IV"/>
</dbReference>
<sequence>MISLLFPIFLSSLITLSTSAPTNTSSNHKPPSQLQHFEINHPDGINAIFDLLPKVCKKNGKTYKVGDEFDVGNLRYTCQEFGVYVIAGCRTHTGKPLKLGDIEVIDHVKFHCLAHGTSVYYRETACGQKGEVNCDKVPLPRGYEQAVKNEPIETTEAPPAHLTHVNGKELPKGWVLIHGGTKDAENSNHTLSTHILMYHPQLHQSAKHA</sequence>
<dbReference type="Pfam" id="PF23003">
    <property type="entry name" value="Fn1_2"/>
    <property type="match status" value="1"/>
</dbReference>
<organism evidence="3 4">
    <name type="scientific">Caenorhabditis briggsae</name>
    <dbReference type="NCBI Taxonomy" id="6238"/>
    <lineage>
        <taxon>Eukaryota</taxon>
        <taxon>Metazoa</taxon>
        <taxon>Ecdysozoa</taxon>
        <taxon>Nematoda</taxon>
        <taxon>Chromadorea</taxon>
        <taxon>Rhabditida</taxon>
        <taxon>Rhabditina</taxon>
        <taxon>Rhabditomorpha</taxon>
        <taxon>Rhabditoidea</taxon>
        <taxon>Rhabditidae</taxon>
        <taxon>Peloderinae</taxon>
        <taxon>Caenorhabditis</taxon>
    </lineage>
</organism>
<dbReference type="PANTHER" id="PTHR37978">
    <property type="entry name" value="PROTEIN CBG22381-RELATED"/>
    <property type="match status" value="1"/>
</dbReference>
<evidence type="ECO:0000313" key="3">
    <source>
        <dbReference type="EMBL" id="ULT93677.1"/>
    </source>
</evidence>
<feature type="chain" id="PRO_5042251827" description="Abnormal cell migration protein 18-like fibronectin type I domain-containing protein" evidence="1">
    <location>
        <begin position="20"/>
        <end position="209"/>
    </location>
</feature>
<reference evidence="3 4" key="1">
    <citation type="submission" date="2022-05" db="EMBL/GenBank/DDBJ databases">
        <title>Chromosome-level reference genomes for two strains of Caenorhabditis briggsae: an improved platform for comparative genomics.</title>
        <authorList>
            <person name="Stevens L."/>
            <person name="Andersen E.C."/>
        </authorList>
    </citation>
    <scope>NUCLEOTIDE SEQUENCE [LARGE SCALE GENOMIC DNA]</scope>
    <source>
        <strain evidence="3">QX1410_ONT</strain>
        <tissue evidence="3">Whole-organism</tissue>
    </source>
</reference>
<keyword evidence="1" id="KW-0732">Signal</keyword>
<feature type="signal peptide" evidence="1">
    <location>
        <begin position="1"/>
        <end position="19"/>
    </location>
</feature>
<protein>
    <recommendedName>
        <fullName evidence="2">Abnormal cell migration protein 18-like fibronectin type I domain-containing protein</fullName>
    </recommendedName>
</protein>